<dbReference type="InterPro" id="IPR011766">
    <property type="entry name" value="TPP_enzyme_TPP-bd"/>
</dbReference>
<dbReference type="PROSITE" id="PS00187">
    <property type="entry name" value="TPP_ENZYMES"/>
    <property type="match status" value="1"/>
</dbReference>
<dbReference type="GO" id="GO:0000287">
    <property type="term" value="F:magnesium ion binding"/>
    <property type="evidence" value="ECO:0007669"/>
    <property type="project" value="InterPro"/>
</dbReference>
<dbReference type="PANTHER" id="PTHR18968">
    <property type="entry name" value="THIAMINE PYROPHOSPHATE ENZYMES"/>
    <property type="match status" value="1"/>
</dbReference>
<dbReference type="GO" id="GO:0005948">
    <property type="term" value="C:acetolactate synthase complex"/>
    <property type="evidence" value="ECO:0007669"/>
    <property type="project" value="TreeGrafter"/>
</dbReference>
<comment type="caution">
    <text evidence="7">The sequence shown here is derived from an EMBL/GenBank/DDBJ whole genome shotgun (WGS) entry which is preliminary data.</text>
</comment>
<feature type="domain" description="Thiamine pyrophosphate enzyme central" evidence="4">
    <location>
        <begin position="221"/>
        <end position="353"/>
    </location>
</feature>
<dbReference type="RefSeq" id="WP_271790485.1">
    <property type="nucleotide sequence ID" value="NZ_CAMXCJ010000007.1"/>
</dbReference>
<comment type="similarity">
    <text evidence="1 3">Belongs to the TPP enzyme family.</text>
</comment>
<dbReference type="InterPro" id="IPR045229">
    <property type="entry name" value="TPP_enz"/>
</dbReference>
<dbReference type="Pfam" id="PF00205">
    <property type="entry name" value="TPP_enzyme_M"/>
    <property type="match status" value="1"/>
</dbReference>
<keyword evidence="2 3" id="KW-0786">Thiamine pyrophosphate</keyword>
<dbReference type="GO" id="GO:0009097">
    <property type="term" value="P:isoleucine biosynthetic process"/>
    <property type="evidence" value="ECO:0007669"/>
    <property type="project" value="TreeGrafter"/>
</dbReference>
<dbReference type="GO" id="GO:0003984">
    <property type="term" value="F:acetolactate synthase activity"/>
    <property type="evidence" value="ECO:0007669"/>
    <property type="project" value="TreeGrafter"/>
</dbReference>
<dbReference type="GO" id="GO:0019310">
    <property type="term" value="P:inositol catabolic process"/>
    <property type="evidence" value="ECO:0007669"/>
    <property type="project" value="InterPro"/>
</dbReference>
<organism evidence="7 9">
    <name type="scientific">Commensalibacter communis</name>
    <dbReference type="NCBI Taxonomy" id="2972786"/>
    <lineage>
        <taxon>Bacteria</taxon>
        <taxon>Pseudomonadati</taxon>
        <taxon>Pseudomonadota</taxon>
        <taxon>Alphaproteobacteria</taxon>
        <taxon>Acetobacterales</taxon>
        <taxon>Acetobacteraceae</taxon>
    </lineage>
</organism>
<feature type="domain" description="Thiamine pyrophosphate enzyme N-terminal TPP-binding" evidence="6">
    <location>
        <begin position="47"/>
        <end position="131"/>
    </location>
</feature>
<name>A0A9W4XIM5_9PROT</name>
<dbReference type="InterPro" id="IPR012001">
    <property type="entry name" value="Thiamin_PyroP_enz_TPP-bd_dom"/>
</dbReference>
<dbReference type="EMBL" id="CAMXCS010000008">
    <property type="protein sequence ID" value="CAI3957089.1"/>
    <property type="molecule type" value="Genomic_DNA"/>
</dbReference>
<dbReference type="InterPro" id="IPR030817">
    <property type="entry name" value="Myo_inos_IolD"/>
</dbReference>
<evidence type="ECO:0000313" key="9">
    <source>
        <dbReference type="Proteomes" id="UP001154255"/>
    </source>
</evidence>
<dbReference type="InterPro" id="IPR029061">
    <property type="entry name" value="THDP-binding"/>
</dbReference>
<dbReference type="Proteomes" id="UP001154255">
    <property type="component" value="Unassembled WGS sequence"/>
</dbReference>
<dbReference type="GO" id="GO:0009099">
    <property type="term" value="P:L-valine biosynthetic process"/>
    <property type="evidence" value="ECO:0007669"/>
    <property type="project" value="TreeGrafter"/>
</dbReference>
<dbReference type="Pfam" id="PF02775">
    <property type="entry name" value="TPP_enzyme_C"/>
    <property type="match status" value="1"/>
</dbReference>
<evidence type="ECO:0000256" key="2">
    <source>
        <dbReference type="ARBA" id="ARBA00023052"/>
    </source>
</evidence>
<feature type="domain" description="Thiamine pyrophosphate enzyme TPP-binding" evidence="5">
    <location>
        <begin position="421"/>
        <end position="573"/>
    </location>
</feature>
<evidence type="ECO:0000313" key="10">
    <source>
        <dbReference type="Proteomes" id="UP001154259"/>
    </source>
</evidence>
<accession>A0A9W4XIM5</accession>
<dbReference type="InterPro" id="IPR000399">
    <property type="entry name" value="TPP-bd_CS"/>
</dbReference>
<dbReference type="Gene3D" id="3.40.50.1220">
    <property type="entry name" value="TPP-binding domain"/>
    <property type="match status" value="1"/>
</dbReference>
<proteinExistence type="inferred from homology"/>
<keyword evidence="10" id="KW-1185">Reference proteome</keyword>
<protein>
    <submittedName>
        <fullName evidence="7">Myo-inositol metabolism (IolD)</fullName>
    </submittedName>
</protein>
<dbReference type="NCBIfam" id="TIGR04377">
    <property type="entry name" value="myo_inos_iolD"/>
    <property type="match status" value="1"/>
</dbReference>
<dbReference type="SUPFAM" id="SSF52467">
    <property type="entry name" value="DHS-like NAD/FAD-binding domain"/>
    <property type="match status" value="1"/>
</dbReference>
<evidence type="ECO:0000256" key="1">
    <source>
        <dbReference type="ARBA" id="ARBA00007812"/>
    </source>
</evidence>
<dbReference type="CDD" id="cd07035">
    <property type="entry name" value="TPP_PYR_POX_like"/>
    <property type="match status" value="1"/>
</dbReference>
<dbReference type="GO" id="GO:0030976">
    <property type="term" value="F:thiamine pyrophosphate binding"/>
    <property type="evidence" value="ECO:0007669"/>
    <property type="project" value="InterPro"/>
</dbReference>
<dbReference type="Proteomes" id="UP001154259">
    <property type="component" value="Unassembled WGS sequence"/>
</dbReference>
<evidence type="ECO:0000259" key="5">
    <source>
        <dbReference type="Pfam" id="PF02775"/>
    </source>
</evidence>
<dbReference type="PANTHER" id="PTHR18968:SF9">
    <property type="entry name" value="3D-(3,5_4)-TRIHYDROXYCYCLOHEXANE-1,2-DIONE HYDROLASE"/>
    <property type="match status" value="1"/>
</dbReference>
<dbReference type="Gene3D" id="3.40.50.970">
    <property type="match status" value="2"/>
</dbReference>
<dbReference type="InterPro" id="IPR029035">
    <property type="entry name" value="DHS-like_NAD/FAD-binding_dom"/>
</dbReference>
<evidence type="ECO:0000259" key="4">
    <source>
        <dbReference type="Pfam" id="PF00205"/>
    </source>
</evidence>
<dbReference type="AlphaFoldDB" id="A0A9W4XIM5"/>
<dbReference type="EMBL" id="CAMXCM010000008">
    <property type="protein sequence ID" value="CAI3954950.1"/>
    <property type="molecule type" value="Genomic_DNA"/>
</dbReference>
<dbReference type="Pfam" id="PF02776">
    <property type="entry name" value="TPP_enzyme_N"/>
    <property type="match status" value="1"/>
</dbReference>
<dbReference type="GO" id="GO:0050660">
    <property type="term" value="F:flavin adenine dinucleotide binding"/>
    <property type="evidence" value="ECO:0007669"/>
    <property type="project" value="TreeGrafter"/>
</dbReference>
<evidence type="ECO:0000313" key="8">
    <source>
        <dbReference type="EMBL" id="CAI3957089.1"/>
    </source>
</evidence>
<sequence length="619" mass="67427">MKTIRLTMSQALVKAMMAQKIRLDDGSVQPFFAGMWAIFGHGNVAGLGEALHEVKDQFPTFRGQNEQGMAHTAIAFAKGKRRKQIMACTASIGPGSLNMVTAAGVAHANRLPILLLPSDVFATRLPDPVLQQLEDFGDGTVSVNDSFKPVSRYFDRITRPEQIVPAFQRAMTVLTDPAECGPVTLSLCQDVQTMAWDFPESFFEERIHYIRRIHPDPSELETAKDILLKAKNPLIIIGGGVAYSGAEKLVEDFCNKHGIPAGETNAGKSAIPDQSPLNVGGIGVSGTAVANTLANEADVILAIGSRLQDFTTGSWAVFKNPNLKIIGLNIQAFDGTKHNAYPLIGDAKSALELLSKQIGNYKADQAWTEKARSLKADWYKTADKYMALPAPTAEKLPSDAQVIGAVMRSIPDNSIVVCAAGGLPGELQKLWRAKQSGGYHMEYGFSCMGYEIAGGIGAKMAEPDRNVVVMVGDGSYMMLNSEIVSSIMLGIKITVVLLDNLGYGCINRLQQVCGGKQFNNMYVNTHHKTLPNIDFVLHARGLGAISEKVSSVQALQEALKKSKKNDRTTVIVIDTEAVSITEECGYWWDVAVPEVSKQKTVNEAYEAYLNYKKSQRHWN</sequence>
<gene>
    <name evidence="8" type="ORF">R53529_LOCUS2064</name>
    <name evidence="7" type="ORF">R53530_LOCUS2061</name>
</gene>
<evidence type="ECO:0000259" key="6">
    <source>
        <dbReference type="Pfam" id="PF02776"/>
    </source>
</evidence>
<dbReference type="GO" id="GO:0016823">
    <property type="term" value="F:hydrolase activity, acting on acid carbon-carbon bonds, in ketonic substances"/>
    <property type="evidence" value="ECO:0007669"/>
    <property type="project" value="InterPro"/>
</dbReference>
<reference evidence="7" key="1">
    <citation type="submission" date="2022-10" db="EMBL/GenBank/DDBJ databases">
        <authorList>
            <person name="Botero Cardona J."/>
        </authorList>
    </citation>
    <scope>NUCLEOTIDE SEQUENCE</scope>
    <source>
        <strain evidence="7">LMG 31819</strain>
        <strain evidence="8">R-53529</strain>
    </source>
</reference>
<evidence type="ECO:0000313" key="7">
    <source>
        <dbReference type="EMBL" id="CAI3954950.1"/>
    </source>
</evidence>
<dbReference type="SUPFAM" id="SSF52518">
    <property type="entry name" value="Thiamin diphosphate-binding fold (THDP-binding)"/>
    <property type="match status" value="2"/>
</dbReference>
<evidence type="ECO:0000256" key="3">
    <source>
        <dbReference type="RuleBase" id="RU362132"/>
    </source>
</evidence>
<dbReference type="InterPro" id="IPR012000">
    <property type="entry name" value="Thiamin_PyroP_enz_cen_dom"/>
</dbReference>